<evidence type="ECO:0000256" key="1">
    <source>
        <dbReference type="SAM" id="MobiDB-lite"/>
    </source>
</evidence>
<dbReference type="RefSeq" id="XP_009260320.1">
    <property type="nucleotide sequence ID" value="XM_009262045.1"/>
</dbReference>
<evidence type="ECO:0000313" key="2">
    <source>
        <dbReference type="EMBL" id="EKJ70876.1"/>
    </source>
</evidence>
<comment type="caution">
    <text evidence="2">The sequence shown here is derived from an EMBL/GenBank/DDBJ whole genome shotgun (WGS) entry which is preliminary data.</text>
</comment>
<dbReference type="GeneID" id="20367545"/>
<dbReference type="KEGG" id="fpu:FPSE_08927"/>
<accession>K3UGF2</accession>
<reference evidence="2 3" key="1">
    <citation type="journal article" date="2012" name="PLoS Pathog.">
        <title>Comparative pathogenomics reveals horizontally acquired novel virulence genes in fungi infecting cereal hosts.</title>
        <authorList>
            <person name="Gardiner D.M."/>
            <person name="McDonald M.C."/>
            <person name="Covarelli L."/>
            <person name="Solomon P.S."/>
            <person name="Rusu A.G."/>
            <person name="Marshall M."/>
            <person name="Kazan K."/>
            <person name="Chakraborty S."/>
            <person name="McDonald B.A."/>
            <person name="Manners J.M."/>
        </authorList>
    </citation>
    <scope>NUCLEOTIDE SEQUENCE [LARGE SCALE GENOMIC DNA]</scope>
    <source>
        <strain evidence="2 3">CS3096</strain>
    </source>
</reference>
<dbReference type="EMBL" id="AFNW01000301">
    <property type="protein sequence ID" value="EKJ70876.1"/>
    <property type="molecule type" value="Genomic_DNA"/>
</dbReference>
<dbReference type="OrthoDB" id="5095849at2759"/>
<keyword evidence="3" id="KW-1185">Reference proteome</keyword>
<sequence length="256" mass="28489">MDSDQLSPNTRSLRSRSNVTYYNDLPPETIEALSTLIPRPDDDLGTAIKRSIEFDTESRYNRSSEVDTESKNSRSIEVDTRTKNNTSIEVDTGINNNRSIEVNTGTRNNGSIVVDTGTKNNRSIVVNTGIKNKPVTKTSDTTLETTGSAATESPLLTIAKIKAKIATEHAYSEVLIQSRRRLWEQMESYEAHIREHQSKICDSGEGKDLLNKRLRDCEILESQIAEICKLLESLGENLDESANKVVDLLNELSKAG</sequence>
<organism evidence="2 3">
    <name type="scientific">Fusarium pseudograminearum (strain CS3096)</name>
    <name type="common">Wheat and barley crown-rot fungus</name>
    <dbReference type="NCBI Taxonomy" id="1028729"/>
    <lineage>
        <taxon>Eukaryota</taxon>
        <taxon>Fungi</taxon>
        <taxon>Dikarya</taxon>
        <taxon>Ascomycota</taxon>
        <taxon>Pezizomycotina</taxon>
        <taxon>Sordariomycetes</taxon>
        <taxon>Hypocreomycetidae</taxon>
        <taxon>Hypocreales</taxon>
        <taxon>Nectriaceae</taxon>
        <taxon>Fusarium</taxon>
    </lineage>
</organism>
<dbReference type="Proteomes" id="UP000007978">
    <property type="component" value="Chromosome 4"/>
</dbReference>
<gene>
    <name evidence="2" type="ORF">FPSE_08927</name>
</gene>
<feature type="region of interest" description="Disordered" evidence="1">
    <location>
        <begin position="57"/>
        <end position="79"/>
    </location>
</feature>
<evidence type="ECO:0000313" key="3">
    <source>
        <dbReference type="Proteomes" id="UP000007978"/>
    </source>
</evidence>
<name>K3UGF2_FUSPC</name>
<protein>
    <submittedName>
        <fullName evidence="2">Uncharacterized protein</fullName>
    </submittedName>
</protein>
<dbReference type="AlphaFoldDB" id="K3UGF2"/>
<proteinExistence type="predicted"/>
<dbReference type="HOGENOM" id="CLU_1214863_0_0_1"/>